<dbReference type="AlphaFoldDB" id="A0A1D7V3Y5"/>
<dbReference type="KEGG" id="laj:A0128_21390"/>
<evidence type="ECO:0000313" key="4">
    <source>
        <dbReference type="Proteomes" id="UP000094197"/>
    </source>
</evidence>
<evidence type="ECO:0000259" key="1">
    <source>
        <dbReference type="Pfam" id="PF03551"/>
    </source>
</evidence>
<dbReference type="SUPFAM" id="SSF46785">
    <property type="entry name" value="Winged helix' DNA-binding domain"/>
    <property type="match status" value="1"/>
</dbReference>
<protein>
    <submittedName>
        <fullName evidence="3">Virulence activator alpha family protein</fullName>
    </submittedName>
</protein>
<dbReference type="EMBL" id="CP015218">
    <property type="protein sequence ID" value="AOP36560.1"/>
    <property type="molecule type" value="Genomic_DNA"/>
</dbReference>
<dbReference type="Gene3D" id="1.10.10.10">
    <property type="entry name" value="Winged helix-like DNA-binding domain superfamily/Winged helix DNA-binding domain"/>
    <property type="match status" value="1"/>
</dbReference>
<proteinExistence type="predicted"/>
<feature type="domain" description="Transcription regulator PadR N-terminal" evidence="1">
    <location>
        <begin position="11"/>
        <end position="84"/>
    </location>
</feature>
<name>A0A1D7V3Y5_9LEPT</name>
<reference evidence="3 4" key="1">
    <citation type="submission" date="2016-04" db="EMBL/GenBank/DDBJ databases">
        <title>Complete genome seqeunce of Leptospira alstonii serovar Room22.</title>
        <authorList>
            <person name="Nally J.E."/>
            <person name="Bayles D.O."/>
            <person name="Hurley D."/>
            <person name="Fanning S."/>
            <person name="McMahon B.J."/>
            <person name="Arent Z."/>
        </authorList>
    </citation>
    <scope>NUCLEOTIDE SEQUENCE [LARGE SCALE GENOMIC DNA]</scope>
    <source>
        <strain evidence="3 4">GWTS #1</strain>
    </source>
</reference>
<accession>A0A1D7V3Y5</accession>
<dbReference type="RefSeq" id="WP_069609777.1">
    <property type="nucleotide sequence ID" value="NZ_CP015218.1"/>
</dbReference>
<organism evidence="3 4">
    <name type="scientific">Leptospira tipperaryensis</name>
    <dbReference type="NCBI Taxonomy" id="2564040"/>
    <lineage>
        <taxon>Bacteria</taxon>
        <taxon>Pseudomonadati</taxon>
        <taxon>Spirochaetota</taxon>
        <taxon>Spirochaetia</taxon>
        <taxon>Leptospirales</taxon>
        <taxon>Leptospiraceae</taxon>
        <taxon>Leptospira</taxon>
    </lineage>
</organism>
<dbReference type="InterPro" id="IPR036388">
    <property type="entry name" value="WH-like_DNA-bd_sf"/>
</dbReference>
<dbReference type="Gene3D" id="6.10.140.190">
    <property type="match status" value="1"/>
</dbReference>
<dbReference type="InterPro" id="IPR036390">
    <property type="entry name" value="WH_DNA-bd_sf"/>
</dbReference>
<evidence type="ECO:0000313" key="3">
    <source>
        <dbReference type="EMBL" id="AOP36560.1"/>
    </source>
</evidence>
<dbReference type="Pfam" id="PF03551">
    <property type="entry name" value="PadR"/>
    <property type="match status" value="1"/>
</dbReference>
<dbReference type="InterPro" id="IPR018309">
    <property type="entry name" value="Tscrpt_reg_PadR_C"/>
</dbReference>
<dbReference type="PANTHER" id="PTHR43252">
    <property type="entry name" value="TRANSCRIPTIONAL REGULATOR YQJI"/>
    <property type="match status" value="1"/>
</dbReference>
<dbReference type="Pfam" id="PF10400">
    <property type="entry name" value="Vir_act_alpha_C"/>
    <property type="match status" value="1"/>
</dbReference>
<dbReference type="OrthoDB" id="9783723at2"/>
<sequence>MARVNKTRYALLGILGENPMNAYEIKKTIEQSIGFFWQESFGQIYPILKQLEKEACLKSSKEKKGSGSETTIYKITPKGKKELRDWLEKPVEKSPYRNELLLKLFFGNHVKKEVLIKHLQDTKEEVLRLMDIYENIRKFVSEMENPETNKTLSLITLDFGITTAKGFLDWAEESRDKIKKSDF</sequence>
<keyword evidence="4" id="KW-1185">Reference proteome</keyword>
<dbReference type="PANTHER" id="PTHR43252:SF6">
    <property type="entry name" value="NEGATIVE TRANSCRIPTION REGULATOR PADR"/>
    <property type="match status" value="1"/>
</dbReference>
<evidence type="ECO:0000259" key="2">
    <source>
        <dbReference type="Pfam" id="PF10400"/>
    </source>
</evidence>
<dbReference type="Proteomes" id="UP000094197">
    <property type="component" value="Chromosome 2"/>
</dbReference>
<dbReference type="InterPro" id="IPR005149">
    <property type="entry name" value="Tscrpt_reg_PadR_N"/>
</dbReference>
<gene>
    <name evidence="3" type="ORF">A0128_21390</name>
</gene>
<feature type="domain" description="Transcription regulator PadR C-terminal" evidence="2">
    <location>
        <begin position="97"/>
        <end position="178"/>
    </location>
</feature>